<dbReference type="InterPro" id="IPR050833">
    <property type="entry name" value="Poly_Biosynth_Transport"/>
</dbReference>
<feature type="transmembrane region" description="Helical" evidence="6">
    <location>
        <begin position="221"/>
        <end position="238"/>
    </location>
</feature>
<comment type="subcellular location">
    <subcellularLocation>
        <location evidence="1">Cell membrane</location>
        <topology evidence="1">Multi-pass membrane protein</topology>
    </subcellularLocation>
</comment>
<feature type="transmembrane region" description="Helical" evidence="6">
    <location>
        <begin position="296"/>
        <end position="318"/>
    </location>
</feature>
<protein>
    <recommendedName>
        <fullName evidence="9">Lipopolysaccharide biosynthesis protein</fullName>
    </recommendedName>
</protein>
<evidence type="ECO:0000256" key="2">
    <source>
        <dbReference type="ARBA" id="ARBA00022475"/>
    </source>
</evidence>
<feature type="transmembrane region" description="Helical" evidence="6">
    <location>
        <begin position="338"/>
        <end position="355"/>
    </location>
</feature>
<keyword evidence="2" id="KW-1003">Cell membrane</keyword>
<dbReference type="OrthoDB" id="105016at2"/>
<feature type="transmembrane region" description="Helical" evidence="6">
    <location>
        <begin position="367"/>
        <end position="385"/>
    </location>
</feature>
<evidence type="ECO:0000313" key="8">
    <source>
        <dbReference type="Proteomes" id="UP000297472"/>
    </source>
</evidence>
<keyword evidence="4 6" id="KW-1133">Transmembrane helix</keyword>
<proteinExistence type="predicted"/>
<keyword evidence="8" id="KW-1185">Reference proteome</keyword>
<feature type="transmembrane region" description="Helical" evidence="6">
    <location>
        <begin position="21"/>
        <end position="40"/>
    </location>
</feature>
<dbReference type="Pfam" id="PF13440">
    <property type="entry name" value="Polysacc_synt_3"/>
    <property type="match status" value="1"/>
</dbReference>
<feature type="transmembrane region" description="Helical" evidence="6">
    <location>
        <begin position="98"/>
        <end position="119"/>
    </location>
</feature>
<feature type="transmembrane region" description="Helical" evidence="6">
    <location>
        <begin position="52"/>
        <end position="77"/>
    </location>
</feature>
<evidence type="ECO:0000256" key="5">
    <source>
        <dbReference type="ARBA" id="ARBA00023136"/>
    </source>
</evidence>
<evidence type="ECO:0000256" key="3">
    <source>
        <dbReference type="ARBA" id="ARBA00022692"/>
    </source>
</evidence>
<dbReference type="Proteomes" id="UP000297472">
    <property type="component" value="Unassembled WGS sequence"/>
</dbReference>
<dbReference type="PANTHER" id="PTHR30250:SF26">
    <property type="entry name" value="PSMA PROTEIN"/>
    <property type="match status" value="1"/>
</dbReference>
<feature type="transmembrane region" description="Helical" evidence="6">
    <location>
        <begin position="391"/>
        <end position="408"/>
    </location>
</feature>
<dbReference type="GO" id="GO:0005886">
    <property type="term" value="C:plasma membrane"/>
    <property type="evidence" value="ECO:0007669"/>
    <property type="project" value="UniProtKB-SubCell"/>
</dbReference>
<feature type="transmembrane region" description="Helical" evidence="6">
    <location>
        <begin position="163"/>
        <end position="183"/>
    </location>
</feature>
<sequence length="427" mass="43854">MSTGVGTGSAGTKSLVGGGTYLAVAMIVANVGNYALNLFLGRVLTPAEFSDANLMVTLMLTLTSIALGLQLVAARFVGTYDEAGRPEKSERLARTLRVYALGAGLVTGLALAGGSGFWSELFQTASFWPFVILGAGMPFYLVQSVGRGVMQGRLRFRELAASFVVEMIVRLGAGVVLVALGLGVNGATVALTASFVATWLTVKLLARVGPALAGSAPAPEVRAYAALVAVLLIGQIIANNSDVLVAKAFFTPDAAGIYAAIALVGRAVFFLAWSVATVVFPVVARRHASGGDTVSILTGGIAAVAAIGAACTLGALWLGGPILGVILGPDYGDLSAPLAAYAGMTTLFAVANLIASHELSQGRNTQSWLLLGASALQLGLLLIWHESTAQLILVQFVAMAALLLVMAARRVMRISSSPILPAEGPSR</sequence>
<gene>
    <name evidence="7" type="ORF">E3T49_07335</name>
</gene>
<evidence type="ECO:0000313" key="7">
    <source>
        <dbReference type="EMBL" id="TFD30664.1"/>
    </source>
</evidence>
<keyword evidence="3 6" id="KW-0812">Transmembrane</keyword>
<dbReference type="EMBL" id="SOHA01000020">
    <property type="protein sequence ID" value="TFD30664.1"/>
    <property type="molecule type" value="Genomic_DNA"/>
</dbReference>
<name>A0A4Y8JX74_9MICO</name>
<dbReference type="PANTHER" id="PTHR30250">
    <property type="entry name" value="PST FAMILY PREDICTED COLANIC ACID TRANSPORTER"/>
    <property type="match status" value="1"/>
</dbReference>
<keyword evidence="5 6" id="KW-0472">Membrane</keyword>
<reference evidence="7 8" key="1">
    <citation type="submission" date="2019-03" db="EMBL/GenBank/DDBJ databases">
        <title>Genomics of glacier-inhabiting Cryobacterium strains.</title>
        <authorList>
            <person name="Liu Q."/>
            <person name="Xin Y.-H."/>
        </authorList>
    </citation>
    <scope>NUCLEOTIDE SEQUENCE [LARGE SCALE GENOMIC DNA]</scope>
    <source>
        <strain evidence="7 8">TMT1-51</strain>
    </source>
</reference>
<evidence type="ECO:0000256" key="4">
    <source>
        <dbReference type="ARBA" id="ARBA00022989"/>
    </source>
</evidence>
<comment type="caution">
    <text evidence="7">The sequence shown here is derived from an EMBL/GenBank/DDBJ whole genome shotgun (WGS) entry which is preliminary data.</text>
</comment>
<evidence type="ECO:0000256" key="6">
    <source>
        <dbReference type="SAM" id="Phobius"/>
    </source>
</evidence>
<organism evidence="7 8">
    <name type="scientific">Cryobacterium cryoconiti</name>
    <dbReference type="NCBI Taxonomy" id="1259239"/>
    <lineage>
        <taxon>Bacteria</taxon>
        <taxon>Bacillati</taxon>
        <taxon>Actinomycetota</taxon>
        <taxon>Actinomycetes</taxon>
        <taxon>Micrococcales</taxon>
        <taxon>Microbacteriaceae</taxon>
        <taxon>Cryobacterium</taxon>
    </lineage>
</organism>
<dbReference type="AlphaFoldDB" id="A0A4Y8JX74"/>
<feature type="transmembrane region" description="Helical" evidence="6">
    <location>
        <begin position="189"/>
        <end position="209"/>
    </location>
</feature>
<evidence type="ECO:0008006" key="9">
    <source>
        <dbReference type="Google" id="ProtNLM"/>
    </source>
</evidence>
<dbReference type="RefSeq" id="WP_134424317.1">
    <property type="nucleotide sequence ID" value="NZ_SOHA01000020.1"/>
</dbReference>
<evidence type="ECO:0000256" key="1">
    <source>
        <dbReference type="ARBA" id="ARBA00004651"/>
    </source>
</evidence>
<feature type="transmembrane region" description="Helical" evidence="6">
    <location>
        <begin position="125"/>
        <end position="142"/>
    </location>
</feature>
<accession>A0A4Y8JX74</accession>
<feature type="transmembrane region" description="Helical" evidence="6">
    <location>
        <begin position="258"/>
        <end position="284"/>
    </location>
</feature>